<evidence type="ECO:0000256" key="3">
    <source>
        <dbReference type="ARBA" id="ARBA00022801"/>
    </source>
</evidence>
<keyword evidence="4" id="KW-0862">Zinc</keyword>
<protein>
    <submittedName>
        <fullName evidence="6">MBL fold metallo-hydrolase</fullName>
    </submittedName>
</protein>
<evidence type="ECO:0000256" key="2">
    <source>
        <dbReference type="ARBA" id="ARBA00022723"/>
    </source>
</evidence>
<feature type="domain" description="Metallo-beta-lactamase" evidence="5">
    <location>
        <begin position="53"/>
        <end position="258"/>
    </location>
</feature>
<evidence type="ECO:0000259" key="5">
    <source>
        <dbReference type="SMART" id="SM00849"/>
    </source>
</evidence>
<dbReference type="SUPFAM" id="SSF56281">
    <property type="entry name" value="Metallo-hydrolase/oxidoreductase"/>
    <property type="match status" value="1"/>
</dbReference>
<dbReference type="CDD" id="cd16277">
    <property type="entry name" value="metallo-hydrolase-like_MBL-fold"/>
    <property type="match status" value="1"/>
</dbReference>
<keyword evidence="2" id="KW-0479">Metal-binding</keyword>
<reference evidence="6" key="2">
    <citation type="submission" date="2023-01" db="EMBL/GenBank/DDBJ databases">
        <authorList>
            <person name="Sun Q."/>
            <person name="Evtushenko L."/>
        </authorList>
    </citation>
    <scope>NUCLEOTIDE SEQUENCE</scope>
    <source>
        <strain evidence="6">VKM Ac-1069</strain>
    </source>
</reference>
<dbReference type="InterPro" id="IPR051013">
    <property type="entry name" value="MBL_superfamily_lactonases"/>
</dbReference>
<gene>
    <name evidence="6" type="ORF">GCM10017577_29540</name>
</gene>
<dbReference type="PANTHER" id="PTHR42978:SF6">
    <property type="entry name" value="QUORUM-QUENCHING LACTONASE YTNP-RELATED"/>
    <property type="match status" value="1"/>
</dbReference>
<keyword evidence="7" id="KW-1185">Reference proteome</keyword>
<comment type="similarity">
    <text evidence="1">Belongs to the metallo-beta-lactamase superfamily.</text>
</comment>
<organism evidence="6 7">
    <name type="scientific">Pseudonocardia halophobica</name>
    <dbReference type="NCBI Taxonomy" id="29401"/>
    <lineage>
        <taxon>Bacteria</taxon>
        <taxon>Bacillati</taxon>
        <taxon>Actinomycetota</taxon>
        <taxon>Actinomycetes</taxon>
        <taxon>Pseudonocardiales</taxon>
        <taxon>Pseudonocardiaceae</taxon>
        <taxon>Pseudonocardia</taxon>
    </lineage>
</organism>
<dbReference type="PANTHER" id="PTHR42978">
    <property type="entry name" value="QUORUM-QUENCHING LACTONASE YTNP-RELATED-RELATED"/>
    <property type="match status" value="1"/>
</dbReference>
<dbReference type="InterPro" id="IPR036866">
    <property type="entry name" value="RibonucZ/Hydroxyglut_hydro"/>
</dbReference>
<sequence length="280" mass="30390">MSWTVDGVRISRVVEHVMPFPVDFFAEATPADVAAEPDLALDFVDAHGRYRMSLHSYLLEADGRRIIVDTCCGNGKVRPLIPEFDHRTGPYLADLVVEGFAPDTVDAVVCTHLHLDHTGWNTRLVDGEWVPTFPRARYLLGAADVDAWGRSDDPLHAPAFADSVRPVLDAGLVDPVEGDLPLVGPVRLRATPGHTPGHLSVWIGDRCVITGDVLHHPIQCRHPDWTATGDGDPDLARATRRALLEEAASAEALVLGTHFAGSSAGHVVRDGDAFRFVAED</sequence>
<dbReference type="SMART" id="SM00849">
    <property type="entry name" value="Lactamase_B"/>
    <property type="match status" value="1"/>
</dbReference>
<dbReference type="InterPro" id="IPR001279">
    <property type="entry name" value="Metallo-B-lactamas"/>
</dbReference>
<dbReference type="Proteomes" id="UP001143463">
    <property type="component" value="Unassembled WGS sequence"/>
</dbReference>
<reference evidence="6" key="1">
    <citation type="journal article" date="2014" name="Int. J. Syst. Evol. Microbiol.">
        <title>Complete genome sequence of Corynebacterium casei LMG S-19264T (=DSM 44701T), isolated from a smear-ripened cheese.</title>
        <authorList>
            <consortium name="US DOE Joint Genome Institute (JGI-PGF)"/>
            <person name="Walter F."/>
            <person name="Albersmeier A."/>
            <person name="Kalinowski J."/>
            <person name="Ruckert C."/>
        </authorList>
    </citation>
    <scope>NUCLEOTIDE SEQUENCE</scope>
    <source>
        <strain evidence="6">VKM Ac-1069</strain>
    </source>
</reference>
<comment type="caution">
    <text evidence="6">The sequence shown here is derived from an EMBL/GenBank/DDBJ whole genome shotgun (WGS) entry which is preliminary data.</text>
</comment>
<proteinExistence type="inferred from homology"/>
<evidence type="ECO:0000256" key="4">
    <source>
        <dbReference type="ARBA" id="ARBA00022833"/>
    </source>
</evidence>
<dbReference type="GO" id="GO:0016787">
    <property type="term" value="F:hydrolase activity"/>
    <property type="evidence" value="ECO:0007669"/>
    <property type="project" value="UniProtKB-KW"/>
</dbReference>
<dbReference type="Pfam" id="PF00753">
    <property type="entry name" value="Lactamase_B"/>
    <property type="match status" value="1"/>
</dbReference>
<evidence type="ECO:0000256" key="1">
    <source>
        <dbReference type="ARBA" id="ARBA00007749"/>
    </source>
</evidence>
<dbReference type="Gene3D" id="3.60.15.10">
    <property type="entry name" value="Ribonuclease Z/Hydroxyacylglutathione hydrolase-like"/>
    <property type="match status" value="1"/>
</dbReference>
<dbReference type="RefSeq" id="WP_037039173.1">
    <property type="nucleotide sequence ID" value="NZ_BAAAUZ010000010.1"/>
</dbReference>
<evidence type="ECO:0000313" key="6">
    <source>
        <dbReference type="EMBL" id="GLL11813.1"/>
    </source>
</evidence>
<dbReference type="GO" id="GO:0046872">
    <property type="term" value="F:metal ion binding"/>
    <property type="evidence" value="ECO:0007669"/>
    <property type="project" value="UniProtKB-KW"/>
</dbReference>
<keyword evidence="3" id="KW-0378">Hydrolase</keyword>
<dbReference type="EMBL" id="BSFQ01000010">
    <property type="protein sequence ID" value="GLL11813.1"/>
    <property type="molecule type" value="Genomic_DNA"/>
</dbReference>
<dbReference type="AlphaFoldDB" id="A0A9W6L215"/>
<accession>A0A9W6L215</accession>
<name>A0A9W6L215_9PSEU</name>
<evidence type="ECO:0000313" key="7">
    <source>
        <dbReference type="Proteomes" id="UP001143463"/>
    </source>
</evidence>